<proteinExistence type="predicted"/>
<evidence type="ECO:0000256" key="3">
    <source>
        <dbReference type="ARBA" id="ARBA00022771"/>
    </source>
</evidence>
<dbReference type="PANTHER" id="PTHR24403">
    <property type="entry name" value="ZINC FINGER PROTEIN"/>
    <property type="match status" value="1"/>
</dbReference>
<dbReference type="PROSITE" id="PS50157">
    <property type="entry name" value="ZINC_FINGER_C2H2_2"/>
    <property type="match status" value="1"/>
</dbReference>
<evidence type="ECO:0000256" key="4">
    <source>
        <dbReference type="ARBA" id="ARBA00022833"/>
    </source>
</evidence>
<evidence type="ECO:0000256" key="1">
    <source>
        <dbReference type="ARBA" id="ARBA00022723"/>
    </source>
</evidence>
<keyword evidence="9" id="KW-1185">Reference proteome</keyword>
<dbReference type="InterPro" id="IPR050688">
    <property type="entry name" value="Zinc_finger/UBP_domain"/>
</dbReference>
<dbReference type="GO" id="GO:0045944">
    <property type="term" value="P:positive regulation of transcription by RNA polymerase II"/>
    <property type="evidence" value="ECO:0007669"/>
    <property type="project" value="TreeGrafter"/>
</dbReference>
<organism evidence="8 9">
    <name type="scientific">Petrolisthes manimaculis</name>
    <dbReference type="NCBI Taxonomy" id="1843537"/>
    <lineage>
        <taxon>Eukaryota</taxon>
        <taxon>Metazoa</taxon>
        <taxon>Ecdysozoa</taxon>
        <taxon>Arthropoda</taxon>
        <taxon>Crustacea</taxon>
        <taxon>Multicrustacea</taxon>
        <taxon>Malacostraca</taxon>
        <taxon>Eumalacostraca</taxon>
        <taxon>Eucarida</taxon>
        <taxon>Decapoda</taxon>
        <taxon>Pleocyemata</taxon>
        <taxon>Anomura</taxon>
        <taxon>Galatheoidea</taxon>
        <taxon>Porcellanidae</taxon>
        <taxon>Petrolisthes</taxon>
    </lineage>
</organism>
<keyword evidence="4" id="KW-0862">Zinc</keyword>
<feature type="domain" description="C2H2-type" evidence="7">
    <location>
        <begin position="50"/>
        <end position="80"/>
    </location>
</feature>
<feature type="compositionally biased region" description="Pro residues" evidence="6">
    <location>
        <begin position="119"/>
        <end position="131"/>
    </location>
</feature>
<reference evidence="8" key="1">
    <citation type="submission" date="2023-11" db="EMBL/GenBank/DDBJ databases">
        <title>Genome assemblies of two species of porcelain crab, Petrolisthes cinctipes and Petrolisthes manimaculis (Anomura: Porcellanidae).</title>
        <authorList>
            <person name="Angst P."/>
        </authorList>
    </citation>
    <scope>NUCLEOTIDE SEQUENCE</scope>
    <source>
        <strain evidence="8">PB745_02</strain>
        <tissue evidence="8">Gill</tissue>
    </source>
</reference>
<sequence length="142" mass="15662">MISTICTYWRKWLRTKSIGGGGGSSGERVRDVTDIAELCCLQVPGVERIAICAACGKAFRGRNRHQNLQQHILTHTGERPFACPHCPYTARQKPHMKGHILRLHPETVVERGTANSALPGPPPPPPPPPPAHHSFFSKLDIH</sequence>
<dbReference type="GO" id="GO:0008270">
    <property type="term" value="F:zinc ion binding"/>
    <property type="evidence" value="ECO:0007669"/>
    <property type="project" value="UniProtKB-KW"/>
</dbReference>
<dbReference type="PANTHER" id="PTHR24403:SF111">
    <property type="entry name" value="ENHANCER OF VARIEGATION 3-9-RELATED"/>
    <property type="match status" value="1"/>
</dbReference>
<evidence type="ECO:0000259" key="7">
    <source>
        <dbReference type="PROSITE" id="PS50157"/>
    </source>
</evidence>
<dbReference type="SMART" id="SM00355">
    <property type="entry name" value="ZnF_C2H2"/>
    <property type="match status" value="2"/>
</dbReference>
<keyword evidence="1" id="KW-0479">Metal-binding</keyword>
<dbReference type="InterPro" id="IPR013087">
    <property type="entry name" value="Znf_C2H2_type"/>
</dbReference>
<comment type="caution">
    <text evidence="8">The sequence shown here is derived from an EMBL/GenBank/DDBJ whole genome shotgun (WGS) entry which is preliminary data.</text>
</comment>
<dbReference type="EMBL" id="JAWZYT010001729">
    <property type="protein sequence ID" value="KAK4309631.1"/>
    <property type="molecule type" value="Genomic_DNA"/>
</dbReference>
<evidence type="ECO:0000256" key="2">
    <source>
        <dbReference type="ARBA" id="ARBA00022737"/>
    </source>
</evidence>
<evidence type="ECO:0000313" key="9">
    <source>
        <dbReference type="Proteomes" id="UP001292094"/>
    </source>
</evidence>
<evidence type="ECO:0000256" key="5">
    <source>
        <dbReference type="PROSITE-ProRule" id="PRU00042"/>
    </source>
</evidence>
<gene>
    <name evidence="8" type="ORF">Pmani_018742</name>
</gene>
<accession>A0AAE1PJQ3</accession>
<dbReference type="GO" id="GO:0005634">
    <property type="term" value="C:nucleus"/>
    <property type="evidence" value="ECO:0007669"/>
    <property type="project" value="TreeGrafter"/>
</dbReference>
<name>A0AAE1PJQ3_9EUCA</name>
<dbReference type="InterPro" id="IPR036236">
    <property type="entry name" value="Znf_C2H2_sf"/>
</dbReference>
<dbReference type="FunFam" id="3.30.160.60:FF:000446">
    <property type="entry name" value="Zinc finger protein"/>
    <property type="match status" value="1"/>
</dbReference>
<dbReference type="Gene3D" id="3.30.160.60">
    <property type="entry name" value="Classic Zinc Finger"/>
    <property type="match status" value="2"/>
</dbReference>
<dbReference type="AlphaFoldDB" id="A0AAE1PJQ3"/>
<evidence type="ECO:0000256" key="6">
    <source>
        <dbReference type="SAM" id="MobiDB-lite"/>
    </source>
</evidence>
<keyword evidence="2" id="KW-0677">Repeat</keyword>
<keyword evidence="3 5" id="KW-0863">Zinc-finger</keyword>
<protein>
    <recommendedName>
        <fullName evidence="7">C2H2-type domain-containing protein</fullName>
    </recommendedName>
</protein>
<feature type="region of interest" description="Disordered" evidence="6">
    <location>
        <begin position="113"/>
        <end position="142"/>
    </location>
</feature>
<evidence type="ECO:0000313" key="8">
    <source>
        <dbReference type="EMBL" id="KAK4309631.1"/>
    </source>
</evidence>
<dbReference type="Proteomes" id="UP001292094">
    <property type="component" value="Unassembled WGS sequence"/>
</dbReference>
<dbReference type="SUPFAM" id="SSF57667">
    <property type="entry name" value="beta-beta-alpha zinc fingers"/>
    <property type="match status" value="1"/>
</dbReference>